<dbReference type="RefSeq" id="WP_076601131.1">
    <property type="nucleotide sequence ID" value="NZ_FTMD01000003.1"/>
</dbReference>
<keyword evidence="5" id="KW-0874">Quinone</keyword>
<dbReference type="GO" id="GO:0048038">
    <property type="term" value="F:quinone binding"/>
    <property type="evidence" value="ECO:0007669"/>
    <property type="project" value="UniProtKB-KW"/>
</dbReference>
<sequence length="522" mass="56130">MNFVVPDFYPAAAEILVAVMALVIMLASTFARRVASDLAYGLTQLTLVFAALVSVLVSPNLLAAVAAVISELPLFGVRLAEVLMSLAEGYAANEVVATFSGMFIGDMLGGLLKVFSLLAVAIALLYGRGYLADRKIDRPEYYLLSLLMSLGMMVMISANHMLSLYMGLEMMSLSLYGMVAFDRESPRATEAAMKYFVLGALASGLLLYGMSMIYGATGSLELSGIAQSIYHQAANKTVLVFGLVFIVAGVAFKLGVVPFHMWVPDVYQGAPTAVTLMISSAPKLAAFAMAMRLLVYGLFELADQWQTMLMFLSVLSIVLGNLAAIAQSNIKRMLAYSGISHMGFVLLGLLAGVVDGDRNFALNAYSSAMFYAVSYVIMSLASFGMVILLSRAGFEAETIDDFKGLNKRNSWFAALMMIVMFSMAGIPFFIGFFAKLSVLQAVVAAGYVWLAVVAVLMSVIGAFYYLRVVKVMYFEEPVDSTPIRAQGEVRFLLSANGLAIAVLGLLPQGLMSLCAYALLASL</sequence>
<dbReference type="EC" id="7.1.1.-" evidence="5"/>
<evidence type="ECO:0000256" key="1">
    <source>
        <dbReference type="ARBA" id="ARBA00004127"/>
    </source>
</evidence>
<feature type="transmembrane region" description="Helical" evidence="5">
    <location>
        <begin position="369"/>
        <end position="390"/>
    </location>
</feature>
<dbReference type="GO" id="GO:0050136">
    <property type="term" value="F:NADH dehydrogenase (quinone) (non-electrogenic) activity"/>
    <property type="evidence" value="ECO:0007669"/>
    <property type="project" value="UniProtKB-UniRule"/>
</dbReference>
<evidence type="ECO:0000256" key="2">
    <source>
        <dbReference type="ARBA" id="ARBA00022692"/>
    </source>
</evidence>
<evidence type="ECO:0000256" key="6">
    <source>
        <dbReference type="RuleBase" id="RU000320"/>
    </source>
</evidence>
<evidence type="ECO:0000256" key="4">
    <source>
        <dbReference type="ARBA" id="ARBA00023136"/>
    </source>
</evidence>
<feature type="transmembrane region" description="Helical" evidence="5">
    <location>
        <begin position="446"/>
        <end position="466"/>
    </location>
</feature>
<keyword evidence="9" id="KW-1185">Reference proteome</keyword>
<protein>
    <recommendedName>
        <fullName evidence="5">NADH-quinone oxidoreductase subunit N</fullName>
        <ecNumber evidence="5">7.1.1.-</ecNumber>
    </recommendedName>
    <alternativeName>
        <fullName evidence="5">NADH dehydrogenase I subunit N</fullName>
    </alternativeName>
    <alternativeName>
        <fullName evidence="5">NDH-1 subunit N</fullName>
    </alternativeName>
</protein>
<feature type="transmembrane region" description="Helical" evidence="5">
    <location>
        <begin position="333"/>
        <end position="354"/>
    </location>
</feature>
<dbReference type="NCBIfam" id="NF004442">
    <property type="entry name" value="PRK05777.1-5"/>
    <property type="match status" value="1"/>
</dbReference>
<proteinExistence type="inferred from homology"/>
<comment type="function">
    <text evidence="5">NDH-1 shuttles electrons from NADH, via FMN and iron-sulfur (Fe-S) centers, to quinones in the respiratory chain. The immediate electron acceptor for the enzyme in this species is believed to be ubiquinone. Couples the redox reaction to proton translocation (for every two electrons transferred, four hydrogen ions are translocated across the cytoplasmic membrane), and thus conserves the redox energy in a proton gradient.</text>
</comment>
<keyword evidence="4 5" id="KW-0472">Membrane</keyword>
<feature type="transmembrane region" description="Helical" evidence="5">
    <location>
        <begin position="498"/>
        <end position="519"/>
    </location>
</feature>
<keyword evidence="5" id="KW-0520">NAD</keyword>
<keyword evidence="5" id="KW-0813">Transport</keyword>
<dbReference type="GO" id="GO:0008137">
    <property type="term" value="F:NADH dehydrogenase (ubiquinone) activity"/>
    <property type="evidence" value="ECO:0007669"/>
    <property type="project" value="InterPro"/>
</dbReference>
<evidence type="ECO:0000313" key="9">
    <source>
        <dbReference type="Proteomes" id="UP000186819"/>
    </source>
</evidence>
<comment type="subunit">
    <text evidence="5">NDH-1 is composed of 14 different subunits. Subunits NuoA, H, J, K, L, M, N constitute the membrane sector of the complex.</text>
</comment>
<gene>
    <name evidence="5" type="primary">nuoN</name>
    <name evidence="8" type="ORF">SAMN05421829_103120</name>
</gene>
<feature type="transmembrane region" description="Helical" evidence="5">
    <location>
        <begin position="15"/>
        <end position="35"/>
    </location>
</feature>
<evidence type="ECO:0000313" key="8">
    <source>
        <dbReference type="EMBL" id="SIQ24848.1"/>
    </source>
</evidence>
<comment type="similarity">
    <text evidence="5">Belongs to the complex I subunit 2 family.</text>
</comment>
<dbReference type="PANTHER" id="PTHR22773">
    <property type="entry name" value="NADH DEHYDROGENASE"/>
    <property type="match status" value="1"/>
</dbReference>
<feature type="domain" description="NADH:quinone oxidoreductase/Mrp antiporter transmembrane" evidence="7">
    <location>
        <begin position="158"/>
        <end position="461"/>
    </location>
</feature>
<dbReference type="InterPro" id="IPR010096">
    <property type="entry name" value="NADH-Q_OxRdtase_suN/2"/>
</dbReference>
<dbReference type="GO" id="GO:0012505">
    <property type="term" value="C:endomembrane system"/>
    <property type="evidence" value="ECO:0007669"/>
    <property type="project" value="UniProtKB-SubCell"/>
</dbReference>
<evidence type="ECO:0000256" key="3">
    <source>
        <dbReference type="ARBA" id="ARBA00022989"/>
    </source>
</evidence>
<feature type="transmembrane region" description="Helical" evidence="5">
    <location>
        <begin position="141"/>
        <end position="158"/>
    </location>
</feature>
<evidence type="ECO:0000256" key="5">
    <source>
        <dbReference type="HAMAP-Rule" id="MF_00445"/>
    </source>
</evidence>
<dbReference type="InterPro" id="IPR001750">
    <property type="entry name" value="ND/Mrp_TM"/>
</dbReference>
<comment type="subcellular location">
    <subcellularLocation>
        <location evidence="5">Cell membrane</location>
        <topology evidence="5">Multi-pass membrane protein</topology>
    </subcellularLocation>
    <subcellularLocation>
        <location evidence="1">Endomembrane system</location>
        <topology evidence="1">Multi-pass membrane protein</topology>
    </subcellularLocation>
    <subcellularLocation>
        <location evidence="6">Membrane</location>
        <topology evidence="6">Multi-pass membrane protein</topology>
    </subcellularLocation>
</comment>
<evidence type="ECO:0000259" key="7">
    <source>
        <dbReference type="Pfam" id="PF00361"/>
    </source>
</evidence>
<name>A0A1N6R7P9_9RHOO</name>
<accession>A0A1N6R7P9</accession>
<dbReference type="Proteomes" id="UP000186819">
    <property type="component" value="Unassembled WGS sequence"/>
</dbReference>
<dbReference type="GO" id="GO:0042773">
    <property type="term" value="P:ATP synthesis coupled electron transport"/>
    <property type="evidence" value="ECO:0007669"/>
    <property type="project" value="InterPro"/>
</dbReference>
<dbReference type="HAMAP" id="MF_00445">
    <property type="entry name" value="NDH1_NuoN_1"/>
    <property type="match status" value="1"/>
</dbReference>
<dbReference type="NCBIfam" id="TIGR01770">
    <property type="entry name" value="NDH_I_N"/>
    <property type="match status" value="1"/>
</dbReference>
<keyword evidence="5" id="KW-1278">Translocase</keyword>
<feature type="transmembrane region" description="Helical" evidence="5">
    <location>
        <begin position="308"/>
        <end position="326"/>
    </location>
</feature>
<dbReference type="OrthoDB" id="9768329at2"/>
<dbReference type="STRING" id="34027.SAMN05421829_103120"/>
<feature type="transmembrane region" description="Helical" evidence="5">
    <location>
        <begin position="237"/>
        <end position="263"/>
    </location>
</feature>
<reference evidence="9" key="1">
    <citation type="submission" date="2017-01" db="EMBL/GenBank/DDBJ databases">
        <authorList>
            <person name="Varghese N."/>
            <person name="Submissions S."/>
        </authorList>
    </citation>
    <scope>NUCLEOTIDE SEQUENCE [LARGE SCALE GENOMIC DNA]</scope>
    <source>
        <strain evidence="9">ATCC 51758</strain>
    </source>
</reference>
<organism evidence="8 9">
    <name type="scientific">Aromatoleum tolulyticum</name>
    <dbReference type="NCBI Taxonomy" id="34027"/>
    <lineage>
        <taxon>Bacteria</taxon>
        <taxon>Pseudomonadati</taxon>
        <taxon>Pseudomonadota</taxon>
        <taxon>Betaproteobacteria</taxon>
        <taxon>Rhodocyclales</taxon>
        <taxon>Rhodocyclaceae</taxon>
        <taxon>Aromatoleum</taxon>
    </lineage>
</organism>
<dbReference type="GO" id="GO:0005886">
    <property type="term" value="C:plasma membrane"/>
    <property type="evidence" value="ECO:0007669"/>
    <property type="project" value="UniProtKB-SubCell"/>
</dbReference>
<feature type="transmembrane region" description="Helical" evidence="5">
    <location>
        <begin position="411"/>
        <end position="434"/>
    </location>
</feature>
<feature type="transmembrane region" description="Helical" evidence="5">
    <location>
        <begin position="193"/>
        <end position="217"/>
    </location>
</feature>
<feature type="transmembrane region" description="Helical" evidence="5">
    <location>
        <begin position="47"/>
        <end position="69"/>
    </location>
</feature>
<keyword evidence="2 5" id="KW-0812">Transmembrane</keyword>
<dbReference type="AlphaFoldDB" id="A0A1N6R7P9"/>
<keyword evidence="5" id="KW-0830">Ubiquinone</keyword>
<feature type="transmembrane region" description="Helical" evidence="5">
    <location>
        <begin position="110"/>
        <end position="129"/>
    </location>
</feature>
<dbReference type="Pfam" id="PF00361">
    <property type="entry name" value="Proton_antipo_M"/>
    <property type="match status" value="1"/>
</dbReference>
<keyword evidence="3 5" id="KW-1133">Transmembrane helix</keyword>
<keyword evidence="5" id="KW-1003">Cell membrane</keyword>
<dbReference type="PRINTS" id="PR01434">
    <property type="entry name" value="NADHDHGNASE5"/>
</dbReference>
<comment type="catalytic activity">
    <reaction evidence="5">
        <text>a quinone + NADH + 5 H(+)(in) = a quinol + NAD(+) + 4 H(+)(out)</text>
        <dbReference type="Rhea" id="RHEA:57888"/>
        <dbReference type="ChEBI" id="CHEBI:15378"/>
        <dbReference type="ChEBI" id="CHEBI:24646"/>
        <dbReference type="ChEBI" id="CHEBI:57540"/>
        <dbReference type="ChEBI" id="CHEBI:57945"/>
        <dbReference type="ChEBI" id="CHEBI:132124"/>
    </reaction>
</comment>
<dbReference type="EMBL" id="FTMD01000003">
    <property type="protein sequence ID" value="SIQ24848.1"/>
    <property type="molecule type" value="Genomic_DNA"/>
</dbReference>